<evidence type="ECO:0000256" key="1">
    <source>
        <dbReference type="ARBA" id="ARBA00009600"/>
    </source>
</evidence>
<dbReference type="PANTHER" id="PTHR30327:SF1">
    <property type="entry name" value="UPF0301 PROTEIN YQGE"/>
    <property type="match status" value="1"/>
</dbReference>
<dbReference type="SUPFAM" id="SSF143456">
    <property type="entry name" value="VC0467-like"/>
    <property type="match status" value="1"/>
</dbReference>
<dbReference type="OrthoDB" id="9807486at2"/>
<reference evidence="4" key="1">
    <citation type="submission" date="2015-12" db="EMBL/GenBank/DDBJ databases">
        <authorList>
            <person name="Lodha T.D."/>
            <person name="Chintalapati S."/>
            <person name="Chintalapati V.R."/>
            <person name="Sravanthi T."/>
        </authorList>
    </citation>
    <scope>NUCLEOTIDE SEQUENCE [LARGE SCALE GENOMIC DNA]</scope>
    <source>
        <strain evidence="4">JC133</strain>
    </source>
</reference>
<dbReference type="PANTHER" id="PTHR30327">
    <property type="entry name" value="UNCHARACTERIZED PROTEIN YQGE"/>
    <property type="match status" value="1"/>
</dbReference>
<keyword evidence="4" id="KW-1185">Reference proteome</keyword>
<comment type="caution">
    <text evidence="3">The sequence shown here is derived from an EMBL/GenBank/DDBJ whole genome shotgun (WGS) entry which is preliminary data.</text>
</comment>
<sequence>METPGSPPPPDLTGYFLIAETDLQDPNFFRAVVLLVDHNEEGAFGLVINRESEVVTGDVLDNLERSPAGSLKVYVGGPVQQNYIFVLHSGIPRRYHSDHALEPCRGVFFEPSFQHILDYMASEDYLALSEGDRPQVRVFAGYSGWGPGQLEAELEDDSWFIHPASADLAFQAHATEGWKKVLSQKGSFYRIVAQTGFKPSLN</sequence>
<evidence type="ECO:0000313" key="3">
    <source>
        <dbReference type="EMBL" id="POR01791.1"/>
    </source>
</evidence>
<dbReference type="Gene3D" id="3.40.1740.10">
    <property type="entry name" value="VC0467-like"/>
    <property type="match status" value="1"/>
</dbReference>
<evidence type="ECO:0000256" key="2">
    <source>
        <dbReference type="HAMAP-Rule" id="MF_00758"/>
    </source>
</evidence>
<dbReference type="AlphaFoldDB" id="A0A2S4JQJ8"/>
<proteinExistence type="inferred from homology"/>
<organism evidence="3 4">
    <name type="scientific">Alkalispirochaeta sphaeroplastigenens</name>
    <dbReference type="NCBI Taxonomy" id="1187066"/>
    <lineage>
        <taxon>Bacteria</taxon>
        <taxon>Pseudomonadati</taxon>
        <taxon>Spirochaetota</taxon>
        <taxon>Spirochaetia</taxon>
        <taxon>Spirochaetales</taxon>
        <taxon>Spirochaetaceae</taxon>
        <taxon>Alkalispirochaeta</taxon>
    </lineage>
</organism>
<protein>
    <recommendedName>
        <fullName evidence="2">UPF0301 protein AU468_07495</fullName>
    </recommendedName>
</protein>
<dbReference type="GO" id="GO:0005829">
    <property type="term" value="C:cytosol"/>
    <property type="evidence" value="ECO:0007669"/>
    <property type="project" value="TreeGrafter"/>
</dbReference>
<evidence type="ECO:0000313" key="4">
    <source>
        <dbReference type="Proteomes" id="UP000237350"/>
    </source>
</evidence>
<name>A0A2S4JQJ8_9SPIO</name>
<dbReference type="HAMAP" id="MF_00758">
    <property type="entry name" value="UPF0301"/>
    <property type="match status" value="1"/>
</dbReference>
<dbReference type="EMBL" id="LPWH01000064">
    <property type="protein sequence ID" value="POR01791.1"/>
    <property type="molecule type" value="Genomic_DNA"/>
</dbReference>
<dbReference type="Pfam" id="PF02622">
    <property type="entry name" value="DUF179"/>
    <property type="match status" value="1"/>
</dbReference>
<comment type="similarity">
    <text evidence="1 2">Belongs to the UPF0301 (AlgH) family.</text>
</comment>
<accession>A0A2S4JQJ8</accession>
<dbReference type="Proteomes" id="UP000237350">
    <property type="component" value="Unassembled WGS sequence"/>
</dbReference>
<gene>
    <name evidence="3" type="ORF">AU468_07495</name>
</gene>
<dbReference type="InterPro" id="IPR003774">
    <property type="entry name" value="AlgH-like"/>
</dbReference>